<dbReference type="Pfam" id="PF07793">
    <property type="entry name" value="DUF1631"/>
    <property type="match status" value="1"/>
</dbReference>
<proteinExistence type="predicted"/>
<feature type="region of interest" description="Disordered" evidence="1">
    <location>
        <begin position="1"/>
        <end position="20"/>
    </location>
</feature>
<gene>
    <name evidence="2" type="ORF">ACFOND_15960</name>
</gene>
<dbReference type="Proteomes" id="UP001595710">
    <property type="component" value="Unassembled WGS sequence"/>
</dbReference>
<reference evidence="3" key="1">
    <citation type="journal article" date="2019" name="Int. J. Syst. Evol. Microbiol.">
        <title>The Global Catalogue of Microorganisms (GCM) 10K type strain sequencing project: providing services to taxonomists for standard genome sequencing and annotation.</title>
        <authorList>
            <consortium name="The Broad Institute Genomics Platform"/>
            <consortium name="The Broad Institute Genome Sequencing Center for Infectious Disease"/>
            <person name="Wu L."/>
            <person name="Ma J."/>
        </authorList>
    </citation>
    <scope>NUCLEOTIDE SEQUENCE [LARGE SCALE GENOMIC DNA]</scope>
    <source>
        <strain evidence="3">CECT 8288</strain>
    </source>
</reference>
<dbReference type="InterPro" id="IPR012434">
    <property type="entry name" value="DUF1631"/>
</dbReference>
<feature type="compositionally biased region" description="Polar residues" evidence="1">
    <location>
        <begin position="1"/>
        <end position="12"/>
    </location>
</feature>
<keyword evidence="3" id="KW-1185">Reference proteome</keyword>
<accession>A0ABV7WUZ7</accession>
<comment type="caution">
    <text evidence="2">The sequence shown here is derived from an EMBL/GenBank/DDBJ whole genome shotgun (WGS) entry which is preliminary data.</text>
</comment>
<evidence type="ECO:0000313" key="2">
    <source>
        <dbReference type="EMBL" id="MFC3703125.1"/>
    </source>
</evidence>
<organism evidence="2 3">
    <name type="scientific">Reinekea marina</name>
    <dbReference type="NCBI Taxonomy" id="1310421"/>
    <lineage>
        <taxon>Bacteria</taxon>
        <taxon>Pseudomonadati</taxon>
        <taxon>Pseudomonadota</taxon>
        <taxon>Gammaproteobacteria</taxon>
        <taxon>Oceanospirillales</taxon>
        <taxon>Saccharospirillaceae</taxon>
        <taxon>Reinekea</taxon>
    </lineage>
</organism>
<dbReference type="RefSeq" id="WP_290279987.1">
    <property type="nucleotide sequence ID" value="NZ_JAUFQI010000001.1"/>
</dbReference>
<dbReference type="EMBL" id="JBHRYN010000069">
    <property type="protein sequence ID" value="MFC3703125.1"/>
    <property type="molecule type" value="Genomic_DNA"/>
</dbReference>
<evidence type="ECO:0000256" key="1">
    <source>
        <dbReference type="SAM" id="MobiDB-lite"/>
    </source>
</evidence>
<sequence>MSSNNAATVTSLDQHRRFNRAPDHQRLTKLSDRFCERMPNLMTAFFNHADEFLFNTAEKSVDGFAANKYFDQLRQLRKQKDNLQQLMLHDVRKWVTEGAPKHEEKAEALDDLSLMEDQELERDLAISSFANRVYERAGNEWLAWHERMLAVTCAKKLHNKETPFTPYVFGDIVFKQLESLEFPTKTTLMLFRLFDDKAVNELTDFYQSSNHWLIEEGILPNLKLENARRETPSSIDTSDLSKVAALLSEQQVSGQPNLTTGQGGFTPGPMANAGGVTIDPALLTNLLSSFTLLQQNAAPAATNMDELKQWTSAQVQQVSQSVQGTQESGTISLVAMLFEYILDDDQLSPYMKQLLARMQIPIIKVALLDKSFFQQSEHAARQLLNKMAKAANGWHKQDNVEGDALLTGMEHIVDQLNHDLDDNIEIFSTLLEQFTELHESYRANSETKVRELEQVEIATVEAHVALDRTRVFIDTLMADQGLPEDIELLLGEKWYRLMAAIFKKQGECQAWKTSARIARELVWSFQPSVQMTHGKRFTTIVPKMLSGLQDGLKSIGLSDAERQSIITSIQDQHAINSGALDENIWDAQAKLDNFEEAAEEAERVIEAEIPLPVDEPVQELRQADLSYYLDQVESLALQQWFDIELQPGEVKRGELSLIVGEGAKYIFTDSQGEKIVERSAIGLAMGMRDEVFTPIAEDPLFDRMIDSIVDDIG</sequence>
<evidence type="ECO:0000313" key="3">
    <source>
        <dbReference type="Proteomes" id="UP001595710"/>
    </source>
</evidence>
<name>A0ABV7WUZ7_9GAMM</name>
<protein>
    <submittedName>
        <fullName evidence="2">DUF1631 family protein</fullName>
    </submittedName>
</protein>